<dbReference type="AlphaFoldDB" id="A0A1T0AAQ8"/>
<evidence type="ECO:0000313" key="1">
    <source>
        <dbReference type="EMBL" id="OOR92812.1"/>
    </source>
</evidence>
<reference evidence="2 4" key="2">
    <citation type="submission" date="2018-06" db="EMBL/GenBank/DDBJ databases">
        <authorList>
            <consortium name="Pathogen Informatics"/>
            <person name="Doyle S."/>
        </authorList>
    </citation>
    <scope>NUCLEOTIDE SEQUENCE [LARGE SCALE GENOMIC DNA]</scope>
    <source>
        <strain evidence="2 4">NCTC10293</strain>
    </source>
</reference>
<sequence>MQNEIPPPLPNTSITPPSGELMVLDVPNKLPMGESMSWIQASWQIFKAQPLHYIGLVLHCFCLCCRWLR</sequence>
<protein>
    <submittedName>
        <fullName evidence="1">Uncharacterized protein</fullName>
    </submittedName>
</protein>
<evidence type="ECO:0000313" key="3">
    <source>
        <dbReference type="Proteomes" id="UP000190435"/>
    </source>
</evidence>
<keyword evidence="3" id="KW-1185">Reference proteome</keyword>
<dbReference type="RefSeq" id="WP_078275704.1">
    <property type="nucleotide sequence ID" value="NZ_MUXU01000010.1"/>
</dbReference>
<dbReference type="Proteomes" id="UP000255279">
    <property type="component" value="Unassembled WGS sequence"/>
</dbReference>
<gene>
    <name evidence="1" type="ORF">B0181_01375</name>
    <name evidence="2" type="ORF">NCTC10293_01740</name>
</gene>
<organism evidence="1 3">
    <name type="scientific">Moraxella caviae</name>
    <dbReference type="NCBI Taxonomy" id="34060"/>
    <lineage>
        <taxon>Bacteria</taxon>
        <taxon>Pseudomonadati</taxon>
        <taxon>Pseudomonadota</taxon>
        <taxon>Gammaproteobacteria</taxon>
        <taxon>Moraxellales</taxon>
        <taxon>Moraxellaceae</taxon>
        <taxon>Moraxella</taxon>
    </lineage>
</organism>
<accession>A0A1T0AAQ8</accession>
<evidence type="ECO:0000313" key="2">
    <source>
        <dbReference type="EMBL" id="STZ14150.1"/>
    </source>
</evidence>
<dbReference type="EMBL" id="UGQE01000004">
    <property type="protein sequence ID" value="STZ14150.1"/>
    <property type="molecule type" value="Genomic_DNA"/>
</dbReference>
<dbReference type="EMBL" id="MUXU01000010">
    <property type="protein sequence ID" value="OOR92812.1"/>
    <property type="molecule type" value="Genomic_DNA"/>
</dbReference>
<dbReference type="STRING" id="34060.B0181_01375"/>
<name>A0A1T0AAQ8_9GAMM</name>
<reference evidence="1 3" key="1">
    <citation type="submission" date="2017-02" db="EMBL/GenBank/DDBJ databases">
        <title>Draft genome sequence of Moraxella caviae CCUG 355 type strain.</title>
        <authorList>
            <person name="Engstrom-Jakobsson H."/>
            <person name="Salva-Serra F."/>
            <person name="Thorell K."/>
            <person name="Gonzales-Siles L."/>
            <person name="Karlsson R."/>
            <person name="Boulund F."/>
            <person name="Engstrand L."/>
            <person name="Moore E."/>
        </authorList>
    </citation>
    <scope>NUCLEOTIDE SEQUENCE [LARGE SCALE GENOMIC DNA]</scope>
    <source>
        <strain evidence="1 3">CCUG 355</strain>
    </source>
</reference>
<proteinExistence type="predicted"/>
<evidence type="ECO:0000313" key="4">
    <source>
        <dbReference type="Proteomes" id="UP000255279"/>
    </source>
</evidence>
<dbReference type="Proteomes" id="UP000190435">
    <property type="component" value="Unassembled WGS sequence"/>
</dbReference>